<evidence type="ECO:0000313" key="6">
    <source>
        <dbReference type="Proteomes" id="UP000031971"/>
    </source>
</evidence>
<dbReference type="InterPro" id="IPR051011">
    <property type="entry name" value="Metal_resp_trans_reg"/>
</dbReference>
<keyword evidence="3" id="KW-0804">Transcription</keyword>
<dbReference type="Proteomes" id="UP000031971">
    <property type="component" value="Unassembled WGS sequence"/>
</dbReference>
<keyword evidence="6" id="KW-1185">Reference proteome</keyword>
<dbReference type="PROSITE" id="PS50987">
    <property type="entry name" value="HTH_ARSR_2"/>
    <property type="match status" value="1"/>
</dbReference>
<dbReference type="InterPro" id="IPR011991">
    <property type="entry name" value="ArsR-like_HTH"/>
</dbReference>
<evidence type="ECO:0000256" key="3">
    <source>
        <dbReference type="ARBA" id="ARBA00023163"/>
    </source>
</evidence>
<accession>A0A0C2Z0J9</accession>
<keyword evidence="1" id="KW-0805">Transcription regulation</keyword>
<dbReference type="Pfam" id="PF12840">
    <property type="entry name" value="HTH_20"/>
    <property type="match status" value="1"/>
</dbReference>
<dbReference type="NCBIfam" id="NF033788">
    <property type="entry name" value="HTH_metalloreg"/>
    <property type="match status" value="1"/>
</dbReference>
<evidence type="ECO:0000313" key="5">
    <source>
        <dbReference type="EMBL" id="KIM00431.1"/>
    </source>
</evidence>
<sequence>MEKIDIIAALSALAQDSRLRVFRLLVTAGPAGMPAGQIAEELAITPNTLSFHLSHLKNAGLVLVRREGRSLIYSAEYGRMRAVVGYLTENCCSRDPCCS</sequence>
<evidence type="ECO:0000256" key="1">
    <source>
        <dbReference type="ARBA" id="ARBA00023015"/>
    </source>
</evidence>
<dbReference type="GO" id="GO:0003677">
    <property type="term" value="F:DNA binding"/>
    <property type="evidence" value="ECO:0007669"/>
    <property type="project" value="UniProtKB-KW"/>
</dbReference>
<dbReference type="SMART" id="SM00418">
    <property type="entry name" value="HTH_ARSR"/>
    <property type="match status" value="1"/>
</dbReference>
<organism evidence="5 6">
    <name type="scientific">Paramagnetospirillum magnetotacticum MS-1</name>
    <dbReference type="NCBI Taxonomy" id="272627"/>
    <lineage>
        <taxon>Bacteria</taxon>
        <taxon>Pseudomonadati</taxon>
        <taxon>Pseudomonadota</taxon>
        <taxon>Alphaproteobacteria</taxon>
        <taxon>Rhodospirillales</taxon>
        <taxon>Magnetospirillaceae</taxon>
        <taxon>Paramagnetospirillum</taxon>
    </lineage>
</organism>
<reference evidence="5 6" key="1">
    <citation type="submission" date="2015-01" db="EMBL/GenBank/DDBJ databases">
        <title>Genome Sequence of Magnetospirillum magnetotacticum Strain MS-1.</title>
        <authorList>
            <person name="Marinov G.K."/>
            <person name="Smalley M.D."/>
            <person name="DeSalvo G."/>
        </authorList>
    </citation>
    <scope>NUCLEOTIDE SEQUENCE [LARGE SCALE GENOMIC DNA]</scope>
    <source>
        <strain evidence="5 6">MS-1</strain>
    </source>
</reference>
<dbReference type="Gene3D" id="1.10.10.10">
    <property type="entry name" value="Winged helix-like DNA-binding domain superfamily/Winged helix DNA-binding domain"/>
    <property type="match status" value="1"/>
</dbReference>
<comment type="caution">
    <text evidence="5">The sequence shown here is derived from an EMBL/GenBank/DDBJ whole genome shotgun (WGS) entry which is preliminary data.</text>
</comment>
<dbReference type="RefSeq" id="WP_009869438.1">
    <property type="nucleotide sequence ID" value="NZ_JXSL01000016.1"/>
</dbReference>
<dbReference type="CDD" id="cd00090">
    <property type="entry name" value="HTH_ARSR"/>
    <property type="match status" value="1"/>
</dbReference>
<proteinExistence type="predicted"/>
<dbReference type="PRINTS" id="PR00778">
    <property type="entry name" value="HTHARSR"/>
</dbReference>
<dbReference type="STRING" id="272627.CCC_01842"/>
<gene>
    <name evidence="5" type="ORF">CCC_01842</name>
</gene>
<feature type="domain" description="HTH arsR-type" evidence="4">
    <location>
        <begin position="1"/>
        <end position="95"/>
    </location>
</feature>
<dbReference type="PANTHER" id="PTHR43132">
    <property type="entry name" value="ARSENICAL RESISTANCE OPERON REPRESSOR ARSR-RELATED"/>
    <property type="match status" value="1"/>
</dbReference>
<dbReference type="InterPro" id="IPR001845">
    <property type="entry name" value="HTH_ArsR_DNA-bd_dom"/>
</dbReference>
<keyword evidence="2" id="KW-0238">DNA-binding</keyword>
<dbReference type="InterPro" id="IPR036388">
    <property type="entry name" value="WH-like_DNA-bd_sf"/>
</dbReference>
<dbReference type="AlphaFoldDB" id="A0A0C2Z0J9"/>
<dbReference type="SUPFAM" id="SSF46785">
    <property type="entry name" value="Winged helix' DNA-binding domain"/>
    <property type="match status" value="1"/>
</dbReference>
<dbReference type="InterPro" id="IPR036390">
    <property type="entry name" value="WH_DNA-bd_sf"/>
</dbReference>
<name>A0A0C2Z0J9_PARME</name>
<dbReference type="OrthoDB" id="9804742at2"/>
<protein>
    <submittedName>
        <fullName evidence="5">Arsenical resistance operon repressor</fullName>
    </submittedName>
</protein>
<dbReference type="EMBL" id="JXSL01000016">
    <property type="protein sequence ID" value="KIM00431.1"/>
    <property type="molecule type" value="Genomic_DNA"/>
</dbReference>
<dbReference type="PANTHER" id="PTHR43132:SF2">
    <property type="entry name" value="ARSENICAL RESISTANCE OPERON REPRESSOR ARSR-RELATED"/>
    <property type="match status" value="1"/>
</dbReference>
<dbReference type="GO" id="GO:0003700">
    <property type="term" value="F:DNA-binding transcription factor activity"/>
    <property type="evidence" value="ECO:0007669"/>
    <property type="project" value="InterPro"/>
</dbReference>
<evidence type="ECO:0000259" key="4">
    <source>
        <dbReference type="PROSITE" id="PS50987"/>
    </source>
</evidence>
<evidence type="ECO:0000256" key="2">
    <source>
        <dbReference type="ARBA" id="ARBA00023125"/>
    </source>
</evidence>